<dbReference type="GeneID" id="108013620"/>
<evidence type="ECO:0000256" key="1">
    <source>
        <dbReference type="SAM" id="MobiDB-lite"/>
    </source>
</evidence>
<dbReference type="InterPro" id="IPR054459">
    <property type="entry name" value="Bfc_dom"/>
</dbReference>
<dbReference type="AlphaFoldDB" id="A0AB39ZGQ3"/>
<feature type="region of interest" description="Disordered" evidence="1">
    <location>
        <begin position="390"/>
        <end position="424"/>
    </location>
</feature>
<organism evidence="3 4">
    <name type="scientific">Drosophila suzukii</name>
    <name type="common">Spotted-wing drosophila fruit fly</name>
    <dbReference type="NCBI Taxonomy" id="28584"/>
    <lineage>
        <taxon>Eukaryota</taxon>
        <taxon>Metazoa</taxon>
        <taxon>Ecdysozoa</taxon>
        <taxon>Arthropoda</taxon>
        <taxon>Hexapoda</taxon>
        <taxon>Insecta</taxon>
        <taxon>Pterygota</taxon>
        <taxon>Neoptera</taxon>
        <taxon>Endopterygota</taxon>
        <taxon>Diptera</taxon>
        <taxon>Brachycera</taxon>
        <taxon>Muscomorpha</taxon>
        <taxon>Ephydroidea</taxon>
        <taxon>Drosophilidae</taxon>
        <taxon>Drosophila</taxon>
        <taxon>Sophophora</taxon>
    </lineage>
</organism>
<sequence>MDKSDKSDKNEKPEKPLKIAGNFLYMFEFVVDDLLITRQNLCAPEEYPTCTEITFRSSVYVNLCDREVGTCVNPCSPKCGKCALFTLDSPITDKDVLQVHVYKKRTESCKFLIGLSELKVKPIFDRVKESFDAENPNWEGAMLGHIAQLPKMKGPNSKGLLDNCACYEKLNERHEQWCPTSELSKRLLPLFNLCKMQTGNIVLILRLVCNGPAIVSTFPFSKVCSRNPKCPEPCCGPCGPCPPPCCGSCPPPPGCGPPCPPPCGPCGPCDPCDPCDPCSPCCGGGTATGGPMEKKGCKGSCAQPPCRECKMVDPCAKRYEPPAKCLRYYSCNLDKLCPCDYCEDEFDRECPTVPTKRCNMSPIEQKLQKCGPCGGIPPYPRFIQEKLEAELLGKPDKDKDAKKDKDGKKDKKGKDGKDAKGKKKRQSGGAVYCVGDHNGPADAHEECEPVCEGVLQATRKMRYKEPSGSACHGREQEYDMASDEARKRAVRKLRHLLVKYNIQIEN</sequence>
<protein>
    <recommendedName>
        <fullName evidence="2">Transcriptional cofactor Bfc domain-containing protein</fullName>
    </recommendedName>
</protein>
<reference evidence="4" key="1">
    <citation type="submission" date="2025-08" db="UniProtKB">
        <authorList>
            <consortium name="RefSeq"/>
        </authorList>
    </citation>
    <scope>IDENTIFICATION</scope>
</reference>
<dbReference type="Pfam" id="PF22576">
    <property type="entry name" value="Bfc"/>
    <property type="match status" value="1"/>
</dbReference>
<keyword evidence="3" id="KW-1185">Reference proteome</keyword>
<name>A0AB39ZGQ3_DROSZ</name>
<evidence type="ECO:0000313" key="4">
    <source>
        <dbReference type="RefSeq" id="XP_016935053.2"/>
    </source>
</evidence>
<gene>
    <name evidence="4" type="primary">LOC108013620</name>
</gene>
<feature type="domain" description="Transcriptional cofactor Bfc" evidence="2">
    <location>
        <begin position="135"/>
        <end position="212"/>
    </location>
</feature>
<proteinExistence type="predicted"/>
<feature type="compositionally biased region" description="Basic and acidic residues" evidence="1">
    <location>
        <begin position="390"/>
        <end position="419"/>
    </location>
</feature>
<accession>A0AB39ZGQ3</accession>
<dbReference type="RefSeq" id="XP_016935053.2">
    <property type="nucleotide sequence ID" value="XM_017079564.4"/>
</dbReference>
<dbReference type="Proteomes" id="UP001652628">
    <property type="component" value="Chromosome 3"/>
</dbReference>
<evidence type="ECO:0000259" key="2">
    <source>
        <dbReference type="Pfam" id="PF22576"/>
    </source>
</evidence>
<evidence type="ECO:0000313" key="3">
    <source>
        <dbReference type="Proteomes" id="UP001652628"/>
    </source>
</evidence>